<feature type="transmembrane region" description="Helical" evidence="1">
    <location>
        <begin position="22"/>
        <end position="41"/>
    </location>
</feature>
<dbReference type="Gene3D" id="3.90.280.10">
    <property type="entry name" value="PEBP-like"/>
    <property type="match status" value="1"/>
</dbReference>
<evidence type="ECO:0000313" key="2">
    <source>
        <dbReference type="EMBL" id="AEI80045.1"/>
    </source>
</evidence>
<accession>F8GM26</accession>
<dbReference type="CDD" id="cd07812">
    <property type="entry name" value="SRPBCC"/>
    <property type="match status" value="1"/>
</dbReference>
<dbReference type="AlphaFoldDB" id="F8GM26"/>
<dbReference type="Pfam" id="PF10604">
    <property type="entry name" value="Polyketide_cyc2"/>
    <property type="match status" value="1"/>
</dbReference>
<dbReference type="InterPro" id="IPR023393">
    <property type="entry name" value="START-like_dom_sf"/>
</dbReference>
<dbReference type="InterPro" id="IPR008914">
    <property type="entry name" value="PEBP"/>
</dbReference>
<dbReference type="HOGENOM" id="CLU_721044_0_0_4"/>
<dbReference type="InterPro" id="IPR036610">
    <property type="entry name" value="PEBP-like_sf"/>
</dbReference>
<name>F8GM26_CUPNN</name>
<sequence length="383" mass="41735">MHGCAPDASCPAAMLVRHRKPFWGLIFAAITVGMLLAPLPWSDRTAIHDEVVIARPAAQVFDYVSTPRHWPEWHPASLGVAGATDHPLGQGERVTETFMVAQRGGAVVWTVIESQRPRTWSIEGVADGRRVGTITYRLTPAMTPSLTPSAERTRIEREFRYRSPTLLFALINRLMLRERVQAESTVAVRRLKALLEAPAAAIALREAPIRPKLEPSLNASSEARMPFQLQSTAFAPGGEIPAEHTCEGADISPPLAWTGLPPGTASLALIVDDPDAPDPAAPKMTWVHWLLYNLPAHAEALPGDIGKAGLPAGTRDGLNDWHRAGYGGPCPPIGRHRYFFKLYALNAALPDLGMPDKAALERAMRGHILATAELIGTYQKLQR</sequence>
<organism evidence="2 3">
    <name type="scientific">Cupriavidus necator (strain ATCC 43291 / DSM 13513 / CCUG 52238 / LMG 8453 / N-1)</name>
    <name type="common">Ralstonia eutropha</name>
    <dbReference type="NCBI Taxonomy" id="1042878"/>
    <lineage>
        <taxon>Bacteria</taxon>
        <taxon>Pseudomonadati</taxon>
        <taxon>Pseudomonadota</taxon>
        <taxon>Betaproteobacteria</taxon>
        <taxon>Burkholderiales</taxon>
        <taxon>Burkholderiaceae</taxon>
        <taxon>Cupriavidus</taxon>
    </lineage>
</organism>
<dbReference type="InterPro" id="IPR005247">
    <property type="entry name" value="YbhB_YbcL/LppC-like"/>
</dbReference>
<dbReference type="SUPFAM" id="SSF49777">
    <property type="entry name" value="PEBP-like"/>
    <property type="match status" value="1"/>
</dbReference>
<evidence type="ECO:0000313" key="3">
    <source>
        <dbReference type="Proteomes" id="UP000006798"/>
    </source>
</evidence>
<dbReference type="EMBL" id="CP002878">
    <property type="protein sequence ID" value="AEI80045.1"/>
    <property type="molecule type" value="Genomic_DNA"/>
</dbReference>
<dbReference type="NCBIfam" id="TIGR00481">
    <property type="entry name" value="YbhB/YbcL family Raf kinase inhibitor-like protein"/>
    <property type="match status" value="1"/>
</dbReference>
<keyword evidence="1" id="KW-1133">Transmembrane helix</keyword>
<dbReference type="CDD" id="cd00865">
    <property type="entry name" value="PEBP_bact_arch"/>
    <property type="match status" value="1"/>
</dbReference>
<protein>
    <submittedName>
        <fullName evidence="2">Phospholipid-binding protein PBP family</fullName>
    </submittedName>
</protein>
<dbReference type="PANTHER" id="PTHR30289:SF1">
    <property type="entry name" value="PEBP (PHOSPHATIDYLETHANOLAMINE-BINDING PROTEIN) FAMILY PROTEIN"/>
    <property type="match status" value="1"/>
</dbReference>
<dbReference type="SUPFAM" id="SSF55961">
    <property type="entry name" value="Bet v1-like"/>
    <property type="match status" value="1"/>
</dbReference>
<keyword evidence="1" id="KW-0472">Membrane</keyword>
<dbReference type="Pfam" id="PF01161">
    <property type="entry name" value="PBP"/>
    <property type="match status" value="1"/>
</dbReference>
<dbReference type="InterPro" id="IPR019587">
    <property type="entry name" value="Polyketide_cyclase/dehydratase"/>
</dbReference>
<reference evidence="2 3" key="1">
    <citation type="journal article" date="2011" name="J. Bacteriol.">
        <title>Complete genome sequence of the type strain Cupriavidus necator N-1.</title>
        <authorList>
            <person name="Poehlein A."/>
            <person name="Kusian B."/>
            <person name="Friedrich B."/>
            <person name="Daniel R."/>
            <person name="Bowien B."/>
        </authorList>
    </citation>
    <scope>NUCLEOTIDE SEQUENCE [LARGE SCALE GENOMIC DNA]</scope>
    <source>
        <strain evidence="3">ATCC 43291 / DSM 13513 / CCUG 52238 / LMG 8453 / N-1</strain>
    </source>
</reference>
<gene>
    <name evidence="2" type="ordered locus">CNE_2c10790</name>
</gene>
<proteinExistence type="predicted"/>
<dbReference type="PANTHER" id="PTHR30289">
    <property type="entry name" value="UNCHARACTERIZED PROTEIN YBCL-RELATED"/>
    <property type="match status" value="1"/>
</dbReference>
<dbReference type="KEGG" id="cnc:CNE_2c10790"/>
<keyword evidence="1" id="KW-0812">Transmembrane</keyword>
<dbReference type="Proteomes" id="UP000006798">
    <property type="component" value="Chromosome 2"/>
</dbReference>
<dbReference type="Gene3D" id="3.30.530.20">
    <property type="match status" value="1"/>
</dbReference>
<evidence type="ECO:0000256" key="1">
    <source>
        <dbReference type="SAM" id="Phobius"/>
    </source>
</evidence>